<evidence type="ECO:0000256" key="4">
    <source>
        <dbReference type="ARBA" id="ARBA00022840"/>
    </source>
</evidence>
<keyword evidence="1" id="KW-0547">Nucleotide-binding</keyword>
<evidence type="ECO:0000256" key="5">
    <source>
        <dbReference type="SAM" id="MobiDB-lite"/>
    </source>
</evidence>
<dbReference type="Pfam" id="PF00270">
    <property type="entry name" value="DEAD"/>
    <property type="match status" value="1"/>
</dbReference>
<dbReference type="PANTHER" id="PTHR47959:SF1">
    <property type="entry name" value="ATP-DEPENDENT RNA HELICASE DBPA"/>
    <property type="match status" value="1"/>
</dbReference>
<dbReference type="CDD" id="cd18787">
    <property type="entry name" value="SF2_C_DEAD"/>
    <property type="match status" value="1"/>
</dbReference>
<evidence type="ECO:0000259" key="7">
    <source>
        <dbReference type="PROSITE" id="PS51194"/>
    </source>
</evidence>
<dbReference type="InterPro" id="IPR027417">
    <property type="entry name" value="P-loop_NTPase"/>
</dbReference>
<dbReference type="EMBL" id="JAAPAO010000256">
    <property type="protein sequence ID" value="KAF4665598.1"/>
    <property type="molecule type" value="Genomic_DNA"/>
</dbReference>
<accession>A0A7J6M201</accession>
<protein>
    <submittedName>
        <fullName evidence="8">ATP-dependent RNA helicase ddx1</fullName>
    </submittedName>
</protein>
<feature type="domain" description="Helicase ATP-binding" evidence="6">
    <location>
        <begin position="1"/>
        <end position="114"/>
    </location>
</feature>
<reference evidence="8 9" key="1">
    <citation type="submission" date="2020-04" db="EMBL/GenBank/DDBJ databases">
        <title>Perkinsus chesapeaki whole genome sequence.</title>
        <authorList>
            <person name="Bogema D.R."/>
        </authorList>
    </citation>
    <scope>NUCLEOTIDE SEQUENCE [LARGE SCALE GENOMIC DNA]</scope>
    <source>
        <strain evidence="8">ATCC PRA-425</strain>
    </source>
</reference>
<evidence type="ECO:0000256" key="2">
    <source>
        <dbReference type="ARBA" id="ARBA00022801"/>
    </source>
</evidence>
<dbReference type="GO" id="GO:0016787">
    <property type="term" value="F:hydrolase activity"/>
    <property type="evidence" value="ECO:0007669"/>
    <property type="project" value="UniProtKB-KW"/>
</dbReference>
<dbReference type="Pfam" id="PF00271">
    <property type="entry name" value="Helicase_C"/>
    <property type="match status" value="1"/>
</dbReference>
<sequence length="488" mass="54853">DLEPSIKVHLYAADVKGPKGEEPDVIVGTPQKVKNSIRRGELDLSRVFMLILDEADDLIKNDQEKILAKLCDDIKTHGERDGSSKRVQVILTSATLASEEVQDMIKLLTTNAQWVDTKGSILGNILPDTVHHAFYRIHPDEPIIISDDNYCKNPRASVPTDGIYDLDPSTGLASQEIKLKKPKIAVKIADAYKMDRCMVFCRTNLDCDNLETYLHSLDGIPPNRNVSVEEMMTSTAGYQYSCCVVAGARGRQHNQEALEAFKQGVIRFLICTDVAARGIDISGLPFELMLTLPPSDDAETYIHRIGRVGRAGHMGLSIAIVAADEVRERVWFHKCNKPRGKGCHDTRLVKDGGCTIWFDEWKTVKAIEKIIKEPIPEVDPRDLSIPELGIEPPTEKNKGSRDKPEDSRLNPITHKDESLSSKRRLMWLNRLTEEESNKTSSTAIYGQLVNDRNMSCRSLKINPRDVNLRNDTQIEERKVTRMFLKTLG</sequence>
<evidence type="ECO:0000259" key="6">
    <source>
        <dbReference type="PROSITE" id="PS51192"/>
    </source>
</evidence>
<dbReference type="GO" id="GO:0003724">
    <property type="term" value="F:RNA helicase activity"/>
    <property type="evidence" value="ECO:0007669"/>
    <property type="project" value="TreeGrafter"/>
</dbReference>
<evidence type="ECO:0000256" key="1">
    <source>
        <dbReference type="ARBA" id="ARBA00022741"/>
    </source>
</evidence>
<dbReference type="InterPro" id="IPR050079">
    <property type="entry name" value="DEAD_box_RNA_helicase"/>
</dbReference>
<dbReference type="SMART" id="SM00490">
    <property type="entry name" value="HELICc"/>
    <property type="match status" value="1"/>
</dbReference>
<feature type="compositionally biased region" description="Basic and acidic residues" evidence="5">
    <location>
        <begin position="393"/>
        <end position="415"/>
    </location>
</feature>
<feature type="non-terminal residue" evidence="8">
    <location>
        <position position="488"/>
    </location>
</feature>
<keyword evidence="2" id="KW-0378">Hydrolase</keyword>
<dbReference type="PANTHER" id="PTHR47959">
    <property type="entry name" value="ATP-DEPENDENT RNA HELICASE RHLE-RELATED"/>
    <property type="match status" value="1"/>
</dbReference>
<gene>
    <name evidence="8" type="primary">DDX1</name>
    <name evidence="8" type="ORF">FOL47_004500</name>
</gene>
<evidence type="ECO:0000313" key="8">
    <source>
        <dbReference type="EMBL" id="KAF4665598.1"/>
    </source>
</evidence>
<dbReference type="GO" id="GO:0005524">
    <property type="term" value="F:ATP binding"/>
    <property type="evidence" value="ECO:0007669"/>
    <property type="project" value="UniProtKB-KW"/>
</dbReference>
<dbReference type="GO" id="GO:0003676">
    <property type="term" value="F:nucleic acid binding"/>
    <property type="evidence" value="ECO:0007669"/>
    <property type="project" value="InterPro"/>
</dbReference>
<keyword evidence="3 8" id="KW-0347">Helicase</keyword>
<dbReference type="AlphaFoldDB" id="A0A7J6M201"/>
<dbReference type="Proteomes" id="UP000591131">
    <property type="component" value="Unassembled WGS sequence"/>
</dbReference>
<evidence type="ECO:0000313" key="9">
    <source>
        <dbReference type="Proteomes" id="UP000591131"/>
    </source>
</evidence>
<dbReference type="SUPFAM" id="SSF52540">
    <property type="entry name" value="P-loop containing nucleoside triphosphate hydrolases"/>
    <property type="match status" value="1"/>
</dbReference>
<dbReference type="InterPro" id="IPR014001">
    <property type="entry name" value="Helicase_ATP-bd"/>
</dbReference>
<proteinExistence type="predicted"/>
<feature type="region of interest" description="Disordered" evidence="5">
    <location>
        <begin position="381"/>
        <end position="415"/>
    </location>
</feature>
<dbReference type="PROSITE" id="PS51192">
    <property type="entry name" value="HELICASE_ATP_BIND_1"/>
    <property type="match status" value="1"/>
</dbReference>
<dbReference type="GO" id="GO:0005829">
    <property type="term" value="C:cytosol"/>
    <property type="evidence" value="ECO:0007669"/>
    <property type="project" value="TreeGrafter"/>
</dbReference>
<dbReference type="PROSITE" id="PS51194">
    <property type="entry name" value="HELICASE_CTER"/>
    <property type="match status" value="1"/>
</dbReference>
<evidence type="ECO:0000256" key="3">
    <source>
        <dbReference type="ARBA" id="ARBA00022806"/>
    </source>
</evidence>
<dbReference type="OrthoDB" id="1191041at2759"/>
<comment type="caution">
    <text evidence="8">The sequence shown here is derived from an EMBL/GenBank/DDBJ whole genome shotgun (WGS) entry which is preliminary data.</text>
</comment>
<dbReference type="InterPro" id="IPR001650">
    <property type="entry name" value="Helicase_C-like"/>
</dbReference>
<dbReference type="InterPro" id="IPR011545">
    <property type="entry name" value="DEAD/DEAH_box_helicase_dom"/>
</dbReference>
<dbReference type="Gene3D" id="3.40.50.300">
    <property type="entry name" value="P-loop containing nucleotide triphosphate hydrolases"/>
    <property type="match status" value="2"/>
</dbReference>
<organism evidence="8 9">
    <name type="scientific">Perkinsus chesapeaki</name>
    <name type="common">Clam parasite</name>
    <name type="synonym">Perkinsus andrewsi</name>
    <dbReference type="NCBI Taxonomy" id="330153"/>
    <lineage>
        <taxon>Eukaryota</taxon>
        <taxon>Sar</taxon>
        <taxon>Alveolata</taxon>
        <taxon>Perkinsozoa</taxon>
        <taxon>Perkinsea</taxon>
        <taxon>Perkinsida</taxon>
        <taxon>Perkinsidae</taxon>
        <taxon>Perkinsus</taxon>
    </lineage>
</organism>
<keyword evidence="4" id="KW-0067">ATP-binding</keyword>
<name>A0A7J6M201_PERCH</name>
<keyword evidence="9" id="KW-1185">Reference proteome</keyword>
<feature type="domain" description="Helicase C-terminal" evidence="7">
    <location>
        <begin position="187"/>
        <end position="386"/>
    </location>
</feature>